<reference evidence="2" key="1">
    <citation type="submission" date="2018-12" db="EMBL/GenBank/DDBJ databases">
        <title>Tengunoibacter tsumagoiensis gen. nov., sp. nov., Dictyobacter kobayashii sp. nov., D. alpinus sp. nov., and D. joshuensis sp. nov. and description of Dictyobacteraceae fam. nov. within the order Ktedonobacterales isolated from Tengu-no-mugimeshi.</title>
        <authorList>
            <person name="Wang C.M."/>
            <person name="Zheng Y."/>
            <person name="Sakai Y."/>
            <person name="Toyoda A."/>
            <person name="Minakuchi Y."/>
            <person name="Abe K."/>
            <person name="Yokota A."/>
            <person name="Yabe S."/>
        </authorList>
    </citation>
    <scope>NUCLEOTIDE SEQUENCE [LARGE SCALE GENOMIC DNA]</scope>
    <source>
        <strain evidence="2">Uno11</strain>
    </source>
</reference>
<organism evidence="1 2">
    <name type="scientific">Dictyobacter kobayashii</name>
    <dbReference type="NCBI Taxonomy" id="2014872"/>
    <lineage>
        <taxon>Bacteria</taxon>
        <taxon>Bacillati</taxon>
        <taxon>Chloroflexota</taxon>
        <taxon>Ktedonobacteria</taxon>
        <taxon>Ktedonobacterales</taxon>
        <taxon>Dictyobacteraceae</taxon>
        <taxon>Dictyobacter</taxon>
    </lineage>
</organism>
<evidence type="ECO:0000313" key="1">
    <source>
        <dbReference type="EMBL" id="GCE17358.1"/>
    </source>
</evidence>
<proteinExistence type="predicted"/>
<dbReference type="EMBL" id="BIFS01000001">
    <property type="protein sequence ID" value="GCE17358.1"/>
    <property type="molecule type" value="Genomic_DNA"/>
</dbReference>
<accession>A0A402AE26</accession>
<dbReference type="AlphaFoldDB" id="A0A402AE26"/>
<evidence type="ECO:0000313" key="2">
    <source>
        <dbReference type="Proteomes" id="UP000287188"/>
    </source>
</evidence>
<protein>
    <submittedName>
        <fullName evidence="1">Uncharacterized protein</fullName>
    </submittedName>
</protein>
<comment type="caution">
    <text evidence="1">The sequence shown here is derived from an EMBL/GenBank/DDBJ whole genome shotgun (WGS) entry which is preliminary data.</text>
</comment>
<keyword evidence="2" id="KW-1185">Reference proteome</keyword>
<sequence length="107" mass="12577">MAETASSPEVERREGKTMYVYYILRGTQNKQAIELDGEVNDEQFPNVDRTEGPEVINEVVKKLANEGTKGEWTECDLTNEYYDRDDTYVYFNKKWIRRSDIPLTNTR</sequence>
<gene>
    <name evidence="1" type="ORF">KDK_11580</name>
</gene>
<name>A0A402AE26_9CHLR</name>
<dbReference type="Proteomes" id="UP000287188">
    <property type="component" value="Unassembled WGS sequence"/>
</dbReference>